<proteinExistence type="inferred from homology"/>
<evidence type="ECO:0000256" key="4">
    <source>
        <dbReference type="ARBA" id="ARBA00022801"/>
    </source>
</evidence>
<evidence type="ECO:0000256" key="1">
    <source>
        <dbReference type="ARBA" id="ARBA00005184"/>
    </source>
</evidence>
<comment type="similarity">
    <text evidence="2">Belongs to the pectinesterase family.</text>
</comment>
<dbReference type="OrthoDB" id="3934656at2759"/>
<dbReference type="Pfam" id="PF01095">
    <property type="entry name" value="Pectinesterase"/>
    <property type="match status" value="1"/>
</dbReference>
<dbReference type="InterPro" id="IPR000070">
    <property type="entry name" value="Pectinesterase_cat"/>
</dbReference>
<dbReference type="EC" id="3.1.1.11" evidence="3"/>
<evidence type="ECO:0000256" key="3">
    <source>
        <dbReference type="ARBA" id="ARBA00013229"/>
    </source>
</evidence>
<dbReference type="GeneID" id="34612089"/>
<organism evidence="8 9">
    <name type="scientific">Penicilliopsis zonata CBS 506.65</name>
    <dbReference type="NCBI Taxonomy" id="1073090"/>
    <lineage>
        <taxon>Eukaryota</taxon>
        <taxon>Fungi</taxon>
        <taxon>Dikarya</taxon>
        <taxon>Ascomycota</taxon>
        <taxon>Pezizomycotina</taxon>
        <taxon>Eurotiomycetes</taxon>
        <taxon>Eurotiomycetidae</taxon>
        <taxon>Eurotiales</taxon>
        <taxon>Aspergillaceae</taxon>
        <taxon>Penicilliopsis</taxon>
    </lineage>
</organism>
<dbReference type="UniPathway" id="UPA00545">
    <property type="reaction ID" value="UER00823"/>
</dbReference>
<feature type="chain" id="PRO_5013245269" description="pectinesterase" evidence="6">
    <location>
        <begin position="19"/>
        <end position="368"/>
    </location>
</feature>
<dbReference type="GO" id="GO:0045490">
    <property type="term" value="P:pectin catabolic process"/>
    <property type="evidence" value="ECO:0007669"/>
    <property type="project" value="UniProtKB-UniPathway"/>
</dbReference>
<dbReference type="EMBL" id="KV878339">
    <property type="protein sequence ID" value="OJJ48161.1"/>
    <property type="molecule type" value="Genomic_DNA"/>
</dbReference>
<evidence type="ECO:0000256" key="5">
    <source>
        <dbReference type="ARBA" id="ARBA00023085"/>
    </source>
</evidence>
<protein>
    <recommendedName>
        <fullName evidence="3">pectinesterase</fullName>
        <ecNumber evidence="3">3.1.1.11</ecNumber>
    </recommendedName>
</protein>
<dbReference type="GO" id="GO:0030599">
    <property type="term" value="F:pectinesterase activity"/>
    <property type="evidence" value="ECO:0007669"/>
    <property type="project" value="UniProtKB-EC"/>
</dbReference>
<keyword evidence="9" id="KW-1185">Reference proteome</keyword>
<dbReference type="Gene3D" id="2.160.20.10">
    <property type="entry name" value="Single-stranded right-handed beta-helix, Pectin lyase-like"/>
    <property type="match status" value="1"/>
</dbReference>
<evidence type="ECO:0000256" key="6">
    <source>
        <dbReference type="SAM" id="SignalP"/>
    </source>
</evidence>
<dbReference type="AlphaFoldDB" id="A0A1L9SM37"/>
<evidence type="ECO:0000313" key="8">
    <source>
        <dbReference type="EMBL" id="OJJ48161.1"/>
    </source>
</evidence>
<dbReference type="VEuPathDB" id="FungiDB:ASPZODRAFT_150448"/>
<keyword evidence="6" id="KW-0732">Signal</keyword>
<dbReference type="FunFam" id="2.160.20.10:FF:000045">
    <property type="entry name" value="Pectin methylesterase family protein"/>
    <property type="match status" value="1"/>
</dbReference>
<comment type="pathway">
    <text evidence="1">Glycan metabolism; pectin degradation; 2-dehydro-3-deoxy-D-gluconate from pectin: step 1/5.</text>
</comment>
<evidence type="ECO:0000259" key="7">
    <source>
        <dbReference type="Pfam" id="PF01095"/>
    </source>
</evidence>
<feature type="signal peptide" evidence="6">
    <location>
        <begin position="1"/>
        <end position="18"/>
    </location>
</feature>
<reference evidence="9" key="1">
    <citation type="journal article" date="2017" name="Genome Biol.">
        <title>Comparative genomics reveals high biological diversity and specific adaptations in the industrially and medically important fungal genus Aspergillus.</title>
        <authorList>
            <person name="de Vries R.P."/>
            <person name="Riley R."/>
            <person name="Wiebenga A."/>
            <person name="Aguilar-Osorio G."/>
            <person name="Amillis S."/>
            <person name="Uchima C.A."/>
            <person name="Anderluh G."/>
            <person name="Asadollahi M."/>
            <person name="Askin M."/>
            <person name="Barry K."/>
            <person name="Battaglia E."/>
            <person name="Bayram O."/>
            <person name="Benocci T."/>
            <person name="Braus-Stromeyer S.A."/>
            <person name="Caldana C."/>
            <person name="Canovas D."/>
            <person name="Cerqueira G.C."/>
            <person name="Chen F."/>
            <person name="Chen W."/>
            <person name="Choi C."/>
            <person name="Clum A."/>
            <person name="Dos Santos R.A."/>
            <person name="Damasio A.R."/>
            <person name="Diallinas G."/>
            <person name="Emri T."/>
            <person name="Fekete E."/>
            <person name="Flipphi M."/>
            <person name="Freyberg S."/>
            <person name="Gallo A."/>
            <person name="Gournas C."/>
            <person name="Habgood R."/>
            <person name="Hainaut M."/>
            <person name="Harispe M.L."/>
            <person name="Henrissat B."/>
            <person name="Hilden K.S."/>
            <person name="Hope R."/>
            <person name="Hossain A."/>
            <person name="Karabika E."/>
            <person name="Karaffa L."/>
            <person name="Karanyi Z."/>
            <person name="Krasevec N."/>
            <person name="Kuo A."/>
            <person name="Kusch H."/>
            <person name="LaButti K."/>
            <person name="Lagendijk E.L."/>
            <person name="Lapidus A."/>
            <person name="Levasseur A."/>
            <person name="Lindquist E."/>
            <person name="Lipzen A."/>
            <person name="Logrieco A.F."/>
            <person name="MacCabe A."/>
            <person name="Maekelae M.R."/>
            <person name="Malavazi I."/>
            <person name="Melin P."/>
            <person name="Meyer V."/>
            <person name="Mielnichuk N."/>
            <person name="Miskei M."/>
            <person name="Molnar A.P."/>
            <person name="Mule G."/>
            <person name="Ngan C.Y."/>
            <person name="Orejas M."/>
            <person name="Orosz E."/>
            <person name="Ouedraogo J.P."/>
            <person name="Overkamp K.M."/>
            <person name="Park H.-S."/>
            <person name="Perrone G."/>
            <person name="Piumi F."/>
            <person name="Punt P.J."/>
            <person name="Ram A.F."/>
            <person name="Ramon A."/>
            <person name="Rauscher S."/>
            <person name="Record E."/>
            <person name="Riano-Pachon D.M."/>
            <person name="Robert V."/>
            <person name="Roehrig J."/>
            <person name="Ruller R."/>
            <person name="Salamov A."/>
            <person name="Salih N.S."/>
            <person name="Samson R.A."/>
            <person name="Sandor E."/>
            <person name="Sanguinetti M."/>
            <person name="Schuetze T."/>
            <person name="Sepcic K."/>
            <person name="Shelest E."/>
            <person name="Sherlock G."/>
            <person name="Sophianopoulou V."/>
            <person name="Squina F.M."/>
            <person name="Sun H."/>
            <person name="Susca A."/>
            <person name="Todd R.B."/>
            <person name="Tsang A."/>
            <person name="Unkles S.E."/>
            <person name="van de Wiele N."/>
            <person name="van Rossen-Uffink D."/>
            <person name="Oliveira J.V."/>
            <person name="Vesth T.C."/>
            <person name="Visser J."/>
            <person name="Yu J.-H."/>
            <person name="Zhou M."/>
            <person name="Andersen M.R."/>
            <person name="Archer D.B."/>
            <person name="Baker S.E."/>
            <person name="Benoit I."/>
            <person name="Brakhage A.A."/>
            <person name="Braus G.H."/>
            <person name="Fischer R."/>
            <person name="Frisvad J.C."/>
            <person name="Goldman G.H."/>
            <person name="Houbraken J."/>
            <person name="Oakley B."/>
            <person name="Pocsi I."/>
            <person name="Scazzocchio C."/>
            <person name="Seiboth B."/>
            <person name="vanKuyk P.A."/>
            <person name="Wortman J."/>
            <person name="Dyer P.S."/>
            <person name="Grigoriev I.V."/>
        </authorList>
    </citation>
    <scope>NUCLEOTIDE SEQUENCE [LARGE SCALE GENOMIC DNA]</scope>
    <source>
        <strain evidence="9">CBS 506.65</strain>
    </source>
</reference>
<evidence type="ECO:0000256" key="2">
    <source>
        <dbReference type="ARBA" id="ARBA00008891"/>
    </source>
</evidence>
<dbReference type="STRING" id="1073090.A0A1L9SM37"/>
<dbReference type="Proteomes" id="UP000184188">
    <property type="component" value="Unassembled WGS sequence"/>
</dbReference>
<dbReference type="PANTHER" id="PTHR31321">
    <property type="entry name" value="ACYL-COA THIOESTER HYDROLASE YBHC-RELATED"/>
    <property type="match status" value="1"/>
</dbReference>
<evidence type="ECO:0000313" key="9">
    <source>
        <dbReference type="Proteomes" id="UP000184188"/>
    </source>
</evidence>
<dbReference type="GO" id="GO:0042545">
    <property type="term" value="P:cell wall modification"/>
    <property type="evidence" value="ECO:0007669"/>
    <property type="project" value="InterPro"/>
</dbReference>
<dbReference type="InterPro" id="IPR011050">
    <property type="entry name" value="Pectin_lyase_fold/virulence"/>
</dbReference>
<dbReference type="PANTHER" id="PTHR31321:SF137">
    <property type="entry name" value="PECTIN METHYL ESTERASE (EUROFUNG)"/>
    <property type="match status" value="1"/>
</dbReference>
<gene>
    <name evidence="8" type="ORF">ASPZODRAFT_150448</name>
</gene>
<keyword evidence="5" id="KW-0063">Aspartyl esterase</keyword>
<sequence length="368" mass="40384">MTKLLLLFSAFLFHVALGTIVVSSKSHPKADFSTVQGAIDSLPNDNSSQVILILTGDYTEQVNITRPGPVTLLGQTDDLTDASKNTVNLIWAAADGDDNYPDDEYTSTLTVSPTLDASLTGSGVTGFDVPDDTPFGNKDFRMYNINLQNIYANYSAGPALAISFSRSNGGFYYCGFYSYQDTVYIGKLGNAYFYESIIAGQTDFFYGFGTAWVQSSQILLRGCGGGITAWKGYNTTFENKYGIYIVDSRVTAANASVATEIVGQCALGRPWNSLDRTIFARTYEDASIISTGYINWLDDGVYRYNNHTLFAEYKAYGPGFNLTGRIEGGLDEIMTDEEYEPYSTPAKVFQTPEGEFGNTAWIDTSPWN</sequence>
<accession>A0A1L9SM37</accession>
<feature type="domain" description="Pectinesterase catalytic" evidence="7">
    <location>
        <begin position="138"/>
        <end position="343"/>
    </location>
</feature>
<keyword evidence="4" id="KW-0378">Hydrolase</keyword>
<name>A0A1L9SM37_9EURO</name>
<dbReference type="InterPro" id="IPR012334">
    <property type="entry name" value="Pectin_lyas_fold"/>
</dbReference>
<dbReference type="SUPFAM" id="SSF51126">
    <property type="entry name" value="Pectin lyase-like"/>
    <property type="match status" value="1"/>
</dbReference>
<dbReference type="RefSeq" id="XP_022582671.1">
    <property type="nucleotide sequence ID" value="XM_022725624.1"/>
</dbReference>